<keyword evidence="2" id="KW-1133">Transmembrane helix</keyword>
<dbReference type="PANTHER" id="PTHR37299">
    <property type="entry name" value="TRANSCRIPTIONAL REGULATOR-RELATED"/>
    <property type="match status" value="1"/>
</dbReference>
<dbReference type="InterPro" id="IPR046947">
    <property type="entry name" value="LytR-like"/>
</dbReference>
<dbReference type="GO" id="GO:0003677">
    <property type="term" value="F:DNA binding"/>
    <property type="evidence" value="ECO:0007669"/>
    <property type="project" value="InterPro"/>
</dbReference>
<dbReference type="InterPro" id="IPR012379">
    <property type="entry name" value="LytTR_MHYE"/>
</dbReference>
<dbReference type="eggNOG" id="COG3279">
    <property type="taxonomic scope" value="Bacteria"/>
</dbReference>
<protein>
    <recommendedName>
        <fullName evidence="3">HTH LytTR-type domain-containing protein</fullName>
    </recommendedName>
</protein>
<evidence type="ECO:0000256" key="2">
    <source>
        <dbReference type="SAM" id="Phobius"/>
    </source>
</evidence>
<dbReference type="SMART" id="SM00850">
    <property type="entry name" value="LytTR"/>
    <property type="match status" value="1"/>
</dbReference>
<feature type="transmembrane region" description="Helical" evidence="2">
    <location>
        <begin position="21"/>
        <end position="40"/>
    </location>
</feature>
<evidence type="ECO:0000259" key="3">
    <source>
        <dbReference type="PROSITE" id="PS50930"/>
    </source>
</evidence>
<evidence type="ECO:0000256" key="1">
    <source>
        <dbReference type="ARBA" id="ARBA00023012"/>
    </source>
</evidence>
<keyword evidence="5" id="KW-1185">Reference proteome</keyword>
<dbReference type="STRING" id="1121015.GCA_000420545_02317"/>
<gene>
    <name evidence="4" type="ORF">N789_12025</name>
</gene>
<organism evidence="4 5">
    <name type="scientific">Arenimonas oryziterrae DSM 21050 = YC6267</name>
    <dbReference type="NCBI Taxonomy" id="1121015"/>
    <lineage>
        <taxon>Bacteria</taxon>
        <taxon>Pseudomonadati</taxon>
        <taxon>Pseudomonadota</taxon>
        <taxon>Gammaproteobacteria</taxon>
        <taxon>Lysobacterales</taxon>
        <taxon>Lysobacteraceae</taxon>
        <taxon>Arenimonas</taxon>
    </lineage>
</organism>
<sequence length="286" mass="33380">MTIDSRSLLERYQPYRRFFETGFWIFNYLLQATTNSVIVLLDVERVHLDFAPWEPIVWEWSSNLVLLALVPAVIAFERRFPLYLNQLRRHLPWHVLGSVVFSLVHVLAMVGLRHLAYAWYGESYDFGSWPRELAYEYLKDWQTYGTILLIVAVYHLVLLRMQGEARLLDAPDEGPAVEPVERPERFLVRKLGKEFLVAANDIELLQASGNYVNLRVRGREYPLRATMAGIEPRLDPARFVRVHRSYMVNLDCVAEIEPLETGDARLVMRDGTKVPCSRRYRSALKR</sequence>
<dbReference type="PATRIC" id="fig|1121015.4.peg.1879"/>
<feature type="transmembrane region" description="Helical" evidence="2">
    <location>
        <begin position="96"/>
        <end position="121"/>
    </location>
</feature>
<dbReference type="InterPro" id="IPR007492">
    <property type="entry name" value="LytTR_DNA-bd_dom"/>
</dbReference>
<dbReference type="RefSeq" id="WP_022969919.1">
    <property type="nucleotide sequence ID" value="NZ_ATVD01000004.1"/>
</dbReference>
<name>A0A091AUE5_9GAMM</name>
<keyword evidence="2" id="KW-0812">Transmembrane</keyword>
<evidence type="ECO:0000313" key="5">
    <source>
        <dbReference type="Proteomes" id="UP000029385"/>
    </source>
</evidence>
<dbReference type="EMBL" id="AVCI01000007">
    <property type="protein sequence ID" value="KFN42852.1"/>
    <property type="molecule type" value="Genomic_DNA"/>
</dbReference>
<comment type="caution">
    <text evidence="4">The sequence shown here is derived from an EMBL/GenBank/DDBJ whole genome shotgun (WGS) entry which is preliminary data.</text>
</comment>
<dbReference type="PROSITE" id="PS50930">
    <property type="entry name" value="HTH_LYTTR"/>
    <property type="match status" value="1"/>
</dbReference>
<dbReference type="OrthoDB" id="9781059at2"/>
<dbReference type="Gene3D" id="2.40.50.1020">
    <property type="entry name" value="LytTr DNA-binding domain"/>
    <property type="match status" value="1"/>
</dbReference>
<feature type="transmembrane region" description="Helical" evidence="2">
    <location>
        <begin position="141"/>
        <end position="159"/>
    </location>
</feature>
<keyword evidence="2" id="KW-0472">Membrane</keyword>
<feature type="transmembrane region" description="Helical" evidence="2">
    <location>
        <begin position="60"/>
        <end position="76"/>
    </location>
</feature>
<feature type="domain" description="HTH LytTR-type" evidence="3">
    <location>
        <begin position="186"/>
        <end position="286"/>
    </location>
</feature>
<dbReference type="GO" id="GO:0000156">
    <property type="term" value="F:phosphorelay response regulator activity"/>
    <property type="evidence" value="ECO:0007669"/>
    <property type="project" value="InterPro"/>
</dbReference>
<reference evidence="4 5" key="1">
    <citation type="submission" date="2013-09" db="EMBL/GenBank/DDBJ databases">
        <title>Genome sequencing of Arenimonas oryziterrae.</title>
        <authorList>
            <person name="Chen F."/>
            <person name="Wang G."/>
        </authorList>
    </citation>
    <scope>NUCLEOTIDE SEQUENCE [LARGE SCALE GENOMIC DNA]</scope>
    <source>
        <strain evidence="4 5">YC6267</strain>
    </source>
</reference>
<keyword evidence="1" id="KW-0902">Two-component regulatory system</keyword>
<evidence type="ECO:0000313" key="4">
    <source>
        <dbReference type="EMBL" id="KFN42852.1"/>
    </source>
</evidence>
<proteinExistence type="predicted"/>
<dbReference type="PIRSF" id="PIRSF031767">
    <property type="entry name" value="MHYE_LytTR"/>
    <property type="match status" value="1"/>
</dbReference>
<dbReference type="PANTHER" id="PTHR37299:SF1">
    <property type="entry name" value="STAGE 0 SPORULATION PROTEIN A HOMOLOG"/>
    <property type="match status" value="1"/>
</dbReference>
<dbReference type="Proteomes" id="UP000029385">
    <property type="component" value="Unassembled WGS sequence"/>
</dbReference>
<accession>A0A091AUE5</accession>
<dbReference type="AlphaFoldDB" id="A0A091AUE5"/>
<dbReference type="Pfam" id="PF04397">
    <property type="entry name" value="LytTR"/>
    <property type="match status" value="1"/>
</dbReference>